<feature type="transmembrane region" description="Helical" evidence="5">
    <location>
        <begin position="141"/>
        <end position="162"/>
    </location>
</feature>
<accession>A0A7Z2GMS1</accession>
<evidence type="ECO:0000256" key="2">
    <source>
        <dbReference type="ARBA" id="ARBA00022692"/>
    </source>
</evidence>
<dbReference type="InterPro" id="IPR036259">
    <property type="entry name" value="MFS_trans_sf"/>
</dbReference>
<evidence type="ECO:0000256" key="1">
    <source>
        <dbReference type="ARBA" id="ARBA00004141"/>
    </source>
</evidence>
<dbReference type="PROSITE" id="PS50850">
    <property type="entry name" value="MFS"/>
    <property type="match status" value="1"/>
</dbReference>
<feature type="transmembrane region" description="Helical" evidence="5">
    <location>
        <begin position="292"/>
        <end position="317"/>
    </location>
</feature>
<evidence type="ECO:0000313" key="8">
    <source>
        <dbReference type="Proteomes" id="UP000433577"/>
    </source>
</evidence>
<dbReference type="InterPro" id="IPR050382">
    <property type="entry name" value="MFS_Na/Anion_cotransporter"/>
</dbReference>
<dbReference type="Proteomes" id="UP000433577">
    <property type="component" value="Chromosome 2"/>
</dbReference>
<dbReference type="OrthoDB" id="4474610at2"/>
<evidence type="ECO:0000256" key="5">
    <source>
        <dbReference type="SAM" id="Phobius"/>
    </source>
</evidence>
<evidence type="ECO:0000259" key="6">
    <source>
        <dbReference type="PROSITE" id="PS50850"/>
    </source>
</evidence>
<feature type="transmembrane region" description="Helical" evidence="5">
    <location>
        <begin position="259"/>
        <end position="280"/>
    </location>
</feature>
<comment type="subcellular location">
    <subcellularLocation>
        <location evidence="1">Membrane</location>
        <topology evidence="1">Multi-pass membrane protein</topology>
    </subcellularLocation>
</comment>
<dbReference type="KEGG" id="pacs:FAZ98_21305"/>
<feature type="transmembrane region" description="Helical" evidence="5">
    <location>
        <begin position="48"/>
        <end position="69"/>
    </location>
</feature>
<feature type="transmembrane region" description="Helical" evidence="5">
    <location>
        <begin position="81"/>
        <end position="111"/>
    </location>
</feature>
<feature type="transmembrane region" description="Helical" evidence="5">
    <location>
        <begin position="391"/>
        <end position="410"/>
    </location>
</feature>
<gene>
    <name evidence="7" type="ORF">FAZ98_21305</name>
</gene>
<dbReference type="InterPro" id="IPR011701">
    <property type="entry name" value="MFS"/>
</dbReference>
<dbReference type="PANTHER" id="PTHR11662">
    <property type="entry name" value="SOLUTE CARRIER FAMILY 17"/>
    <property type="match status" value="1"/>
</dbReference>
<keyword evidence="8" id="KW-1185">Reference proteome</keyword>
<dbReference type="PANTHER" id="PTHR11662:SF450">
    <property type="entry name" value="BLR1003 PROTEIN"/>
    <property type="match status" value="1"/>
</dbReference>
<feature type="transmembrane region" description="Helical" evidence="5">
    <location>
        <begin position="169"/>
        <end position="187"/>
    </location>
</feature>
<reference evidence="7 8" key="1">
    <citation type="submission" date="2019-12" db="EMBL/GenBank/DDBJ databases">
        <title>Paraburkholderia acidiphila 7Q-K02 sp. nov and Paraburkholderia acidisoli DHF22 sp. nov., two strains isolated from forest soil.</title>
        <authorList>
            <person name="Gao Z."/>
            <person name="Qiu L."/>
        </authorList>
    </citation>
    <scope>NUCLEOTIDE SEQUENCE [LARGE SCALE GENOMIC DNA]</scope>
    <source>
        <strain evidence="7 8">DHF22</strain>
    </source>
</reference>
<dbReference type="SUPFAM" id="SSF103473">
    <property type="entry name" value="MFS general substrate transporter"/>
    <property type="match status" value="1"/>
</dbReference>
<protein>
    <submittedName>
        <fullName evidence="7">MFS transporter</fullName>
    </submittedName>
</protein>
<dbReference type="GO" id="GO:0022857">
    <property type="term" value="F:transmembrane transporter activity"/>
    <property type="evidence" value="ECO:0007669"/>
    <property type="project" value="InterPro"/>
</dbReference>
<dbReference type="Gene3D" id="1.20.1250.20">
    <property type="entry name" value="MFS general substrate transporter like domains"/>
    <property type="match status" value="2"/>
</dbReference>
<dbReference type="EMBL" id="CP046914">
    <property type="protein sequence ID" value="QGZ64264.1"/>
    <property type="molecule type" value="Genomic_DNA"/>
</dbReference>
<keyword evidence="4 5" id="KW-0472">Membrane</keyword>
<keyword evidence="2 5" id="KW-0812">Transmembrane</keyword>
<dbReference type="AlphaFoldDB" id="A0A7Z2GMS1"/>
<feature type="domain" description="Major facilitator superfamily (MFS) profile" evidence="6">
    <location>
        <begin position="13"/>
        <end position="414"/>
    </location>
</feature>
<evidence type="ECO:0000256" key="3">
    <source>
        <dbReference type="ARBA" id="ARBA00022989"/>
    </source>
</evidence>
<organism evidence="7 8">
    <name type="scientific">Paraburkholderia acidisoli</name>
    <dbReference type="NCBI Taxonomy" id="2571748"/>
    <lineage>
        <taxon>Bacteria</taxon>
        <taxon>Pseudomonadati</taxon>
        <taxon>Pseudomonadota</taxon>
        <taxon>Betaproteobacteria</taxon>
        <taxon>Burkholderiales</taxon>
        <taxon>Burkholderiaceae</taxon>
        <taxon>Paraburkholderia</taxon>
    </lineage>
</organism>
<evidence type="ECO:0000313" key="7">
    <source>
        <dbReference type="EMBL" id="QGZ64264.1"/>
    </source>
</evidence>
<sequence length="440" mass="46524">MSERSLRRSPALIIALLFVFMLINFADKAALGLVAVPLMRDLQLSPNQFGLVAGSFFALFALSGIGFGFAANRIASKPLILLLAFIWAIAQFPLAIGAISLPVLIACRVVLGAGEGPAYPLALHACYKWVPDHRRNVPTAIIMQGGQVGMLIAGPVVTALTIHFGWRTAFLALGCASVVWLVLWQLFAAEGPLDEPALAQGSRAAAPVASLPYRRLLLDPTYLGNVVVYWSAYWVVALIFTWIPAYLQKGLHFGASESGWMFSLFIAINIPIILLGSWISETMLRRGVGSRVSRGVLTAGCTLAGALLIVIALRFGLDRMTRTVLLAVGCSLPQITFVLCSAVTGEITPARQRGAALAIANSLATTAGLIAPISMGRFVSATEGIVGYENGLMFAAGVLAVGGVVSLVAVNPARSRARLELAQTAGTATHSDTPHPQALQ</sequence>
<dbReference type="InterPro" id="IPR020846">
    <property type="entry name" value="MFS_dom"/>
</dbReference>
<keyword evidence="3 5" id="KW-1133">Transmembrane helix</keyword>
<proteinExistence type="predicted"/>
<dbReference type="RefSeq" id="WP_158953518.1">
    <property type="nucleotide sequence ID" value="NZ_CP046914.1"/>
</dbReference>
<feature type="transmembrane region" description="Helical" evidence="5">
    <location>
        <begin position="356"/>
        <end position="379"/>
    </location>
</feature>
<evidence type="ECO:0000256" key="4">
    <source>
        <dbReference type="ARBA" id="ARBA00023136"/>
    </source>
</evidence>
<dbReference type="Pfam" id="PF07690">
    <property type="entry name" value="MFS_1"/>
    <property type="match status" value="1"/>
</dbReference>
<name>A0A7Z2GMS1_9BURK</name>
<feature type="transmembrane region" description="Helical" evidence="5">
    <location>
        <begin position="227"/>
        <end position="247"/>
    </location>
</feature>
<dbReference type="GO" id="GO:0016020">
    <property type="term" value="C:membrane"/>
    <property type="evidence" value="ECO:0007669"/>
    <property type="project" value="UniProtKB-SubCell"/>
</dbReference>